<dbReference type="InterPro" id="IPR041507">
    <property type="entry name" value="UCH_C"/>
</dbReference>
<dbReference type="Gene3D" id="3.40.532.10">
    <property type="entry name" value="Peptidase C12, ubiquitin carboxyl-terminal hydrolase"/>
    <property type="match status" value="1"/>
</dbReference>
<dbReference type="PIRSF" id="PIRSF038120">
    <property type="entry name" value="Ubiquitinyl_hydrolase_UCH37"/>
    <property type="match status" value="1"/>
</dbReference>
<sequence>MADAGNWCLIESDPGIFTEMIEGFGVKGMQVEELYSVTDLDETLPRPVYGLIFLFKYRSGDVPAGQFATDGRIFFAQQVINNACATQAIINMLMNVNDPNIELGPVLKEYKEFANEFDASTRGLCLSNCEEIRKVHNSFARQTLYELDQKGESSEDNYHFVTYVPVGGKVYELDGLREYPIIAADIPDGKDWLEAIGPVIQDRMEKYSEGEIHFNLMAVIPNRKTRYEEDLAKLLANPPPGVNIQDQVAELRQGIADEEYKAALYRKENIRRRHNYLPFIIELLKILAKEGKLLPLVDAAIKQAKDRAGIAERVMAAELKRKQ</sequence>
<dbReference type="EC" id="3.4.19.12" evidence="7 11"/>
<evidence type="ECO:0000256" key="4">
    <source>
        <dbReference type="ARBA" id="ARBA00022786"/>
    </source>
</evidence>
<evidence type="ECO:0000256" key="8">
    <source>
        <dbReference type="PIRSR" id="PIRSR038120-1"/>
    </source>
</evidence>
<evidence type="ECO:0000259" key="12">
    <source>
        <dbReference type="PROSITE" id="PS52048"/>
    </source>
</evidence>
<dbReference type="GO" id="GO:0006511">
    <property type="term" value="P:ubiquitin-dependent protein catabolic process"/>
    <property type="evidence" value="ECO:0007669"/>
    <property type="project" value="UniProtKB-UniRule"/>
</dbReference>
<name>A0A8S1ETU3_9PELO</name>
<feature type="domain" description="UCH catalytic" evidence="12">
    <location>
        <begin position="6"/>
        <end position="221"/>
    </location>
</feature>
<dbReference type="Pfam" id="PF18031">
    <property type="entry name" value="UCH_C"/>
    <property type="match status" value="1"/>
</dbReference>
<feature type="site" description="Transition state stabilizer" evidence="10">
    <location>
        <position position="78"/>
    </location>
</feature>
<dbReference type="InterPro" id="IPR036959">
    <property type="entry name" value="Peptidase_C12_UCH_sf"/>
</dbReference>
<dbReference type="InterPro" id="IPR017390">
    <property type="entry name" value="Ubiquitinyl_hydrolase_UCH37"/>
</dbReference>
<dbReference type="PANTHER" id="PTHR10589">
    <property type="entry name" value="UBIQUITIN CARBOXYL-TERMINAL HYDROLASE"/>
    <property type="match status" value="1"/>
</dbReference>
<gene>
    <name evidence="13" type="ORF">CBOVIS_LOCUS7617</name>
</gene>
<evidence type="ECO:0000256" key="7">
    <source>
        <dbReference type="PIRNR" id="PIRNR038120"/>
    </source>
</evidence>
<feature type="active site" description="Nucleophile" evidence="8 10">
    <location>
        <position position="84"/>
    </location>
</feature>
<accession>A0A8S1ETU3</accession>
<evidence type="ECO:0000256" key="5">
    <source>
        <dbReference type="ARBA" id="ARBA00022801"/>
    </source>
</evidence>
<evidence type="ECO:0000313" key="13">
    <source>
        <dbReference type="EMBL" id="CAB3405419.1"/>
    </source>
</evidence>
<protein>
    <recommendedName>
        <fullName evidence="7 11">Ubiquitin carboxyl-terminal hydrolase</fullName>
        <ecNumber evidence="7 11">3.4.19.12</ecNumber>
    </recommendedName>
</protein>
<comment type="catalytic activity">
    <reaction evidence="1 7 10 11">
        <text>Thiol-dependent hydrolysis of ester, thioester, amide, peptide and isopeptide bonds formed by the C-terminal Gly of ubiquitin (a 76-residue protein attached to proteins as an intracellular targeting signal).</text>
        <dbReference type="EC" id="3.4.19.12"/>
    </reaction>
</comment>
<dbReference type="CDD" id="cd09617">
    <property type="entry name" value="Peptidase_C12_UCH37_BAP1"/>
    <property type="match status" value="1"/>
</dbReference>
<dbReference type="Pfam" id="PF01088">
    <property type="entry name" value="Peptidase_C12"/>
    <property type="match status" value="1"/>
</dbReference>
<organism evidence="13 14">
    <name type="scientific">Caenorhabditis bovis</name>
    <dbReference type="NCBI Taxonomy" id="2654633"/>
    <lineage>
        <taxon>Eukaryota</taxon>
        <taxon>Metazoa</taxon>
        <taxon>Ecdysozoa</taxon>
        <taxon>Nematoda</taxon>
        <taxon>Chromadorea</taxon>
        <taxon>Rhabditida</taxon>
        <taxon>Rhabditina</taxon>
        <taxon>Rhabditomorpha</taxon>
        <taxon>Rhabditoidea</taxon>
        <taxon>Rhabditidae</taxon>
        <taxon>Peloderinae</taxon>
        <taxon>Caenorhabditis</taxon>
    </lineage>
</organism>
<evidence type="ECO:0000256" key="6">
    <source>
        <dbReference type="ARBA" id="ARBA00022807"/>
    </source>
</evidence>
<evidence type="ECO:0000256" key="1">
    <source>
        <dbReference type="ARBA" id="ARBA00000707"/>
    </source>
</evidence>
<dbReference type="AlphaFoldDB" id="A0A8S1ETU3"/>
<comment type="caution">
    <text evidence="13">The sequence shown here is derived from an EMBL/GenBank/DDBJ whole genome shotgun (WGS) entry which is preliminary data.</text>
</comment>
<dbReference type="GO" id="GO:0004843">
    <property type="term" value="F:cysteine-type deubiquitinase activity"/>
    <property type="evidence" value="ECO:0007669"/>
    <property type="project" value="UniProtKB-UniRule"/>
</dbReference>
<proteinExistence type="inferred from homology"/>
<dbReference type="PRINTS" id="PR00707">
    <property type="entry name" value="UBCTHYDRLASE"/>
</dbReference>
<evidence type="ECO:0000256" key="9">
    <source>
        <dbReference type="PIRSR" id="PIRSR038120-2"/>
    </source>
</evidence>
<keyword evidence="5 7" id="KW-0378">Hydrolase</keyword>
<dbReference type="SUPFAM" id="SSF54001">
    <property type="entry name" value="Cysteine proteinases"/>
    <property type="match status" value="1"/>
</dbReference>
<dbReference type="PROSITE" id="PS52048">
    <property type="entry name" value="UCH_DOMAIN"/>
    <property type="match status" value="1"/>
</dbReference>
<keyword evidence="4 7" id="KW-0833">Ubl conjugation pathway</keyword>
<reference evidence="13 14" key="1">
    <citation type="submission" date="2020-04" db="EMBL/GenBank/DDBJ databases">
        <authorList>
            <person name="Laetsch R D."/>
            <person name="Stevens L."/>
            <person name="Kumar S."/>
            <person name="Blaxter L. M."/>
        </authorList>
    </citation>
    <scope>NUCLEOTIDE SEQUENCE [LARGE SCALE GENOMIC DNA]</scope>
</reference>
<evidence type="ECO:0000256" key="3">
    <source>
        <dbReference type="ARBA" id="ARBA00022670"/>
    </source>
</evidence>
<keyword evidence="3 7" id="KW-0645">Protease</keyword>
<evidence type="ECO:0000256" key="2">
    <source>
        <dbReference type="ARBA" id="ARBA00009326"/>
    </source>
</evidence>
<dbReference type="InterPro" id="IPR038765">
    <property type="entry name" value="Papain-like_cys_pep_sf"/>
</dbReference>
<dbReference type="PROSITE" id="PS52049">
    <property type="entry name" value="ULD"/>
    <property type="match status" value="1"/>
</dbReference>
<dbReference type="EMBL" id="CADEPM010000004">
    <property type="protein sequence ID" value="CAB3405419.1"/>
    <property type="molecule type" value="Genomic_DNA"/>
</dbReference>
<dbReference type="InterPro" id="IPR001578">
    <property type="entry name" value="Peptidase_C12_UCH"/>
</dbReference>
<dbReference type="Proteomes" id="UP000494206">
    <property type="component" value="Unassembled WGS sequence"/>
</dbReference>
<comment type="similarity">
    <text evidence="2 7 10 11">Belongs to the peptidase C12 family.</text>
</comment>
<keyword evidence="14" id="KW-1185">Reference proteome</keyword>
<dbReference type="PANTHER" id="PTHR10589:SF16">
    <property type="entry name" value="UBIQUITIN CARBOXYL-TERMINAL HYDROLASE ISOZYME L5"/>
    <property type="match status" value="1"/>
</dbReference>
<feature type="active site" description="Proton donor" evidence="8 10">
    <location>
        <position position="159"/>
    </location>
</feature>
<keyword evidence="6 7" id="KW-0788">Thiol protease</keyword>
<dbReference type="OrthoDB" id="1924260at2759"/>
<evidence type="ECO:0000256" key="11">
    <source>
        <dbReference type="RuleBase" id="RU361215"/>
    </source>
</evidence>
<dbReference type="GO" id="GO:0016579">
    <property type="term" value="P:protein deubiquitination"/>
    <property type="evidence" value="ECO:0007669"/>
    <property type="project" value="InterPro"/>
</dbReference>
<dbReference type="GO" id="GO:0005737">
    <property type="term" value="C:cytoplasm"/>
    <property type="evidence" value="ECO:0007669"/>
    <property type="project" value="TreeGrafter"/>
</dbReference>
<evidence type="ECO:0000256" key="10">
    <source>
        <dbReference type="PROSITE-ProRule" id="PRU01393"/>
    </source>
</evidence>
<evidence type="ECO:0000313" key="14">
    <source>
        <dbReference type="Proteomes" id="UP000494206"/>
    </source>
</evidence>
<dbReference type="Gene3D" id="1.20.58.860">
    <property type="match status" value="1"/>
</dbReference>
<feature type="site" description="Important for enzyme activity" evidence="9 10">
    <location>
        <position position="174"/>
    </location>
</feature>
<dbReference type="FunFam" id="3.40.532.10:FF:000009">
    <property type="entry name" value="Ubiquitin carboxyl-terminal hydrolase"/>
    <property type="match status" value="1"/>
</dbReference>